<evidence type="ECO:0000256" key="1">
    <source>
        <dbReference type="ARBA" id="ARBA00001957"/>
    </source>
</evidence>
<dbReference type="NCBIfam" id="TIGR01733">
    <property type="entry name" value="AA-adenyl-dom"/>
    <property type="match status" value="1"/>
</dbReference>
<dbReference type="InterPro" id="IPR029058">
    <property type="entry name" value="AB_hydrolase_fold"/>
</dbReference>
<dbReference type="InterPro" id="IPR023213">
    <property type="entry name" value="CAT-like_dom_sf"/>
</dbReference>
<dbReference type="InterPro" id="IPR020845">
    <property type="entry name" value="AMP-binding_CS"/>
</dbReference>
<dbReference type="SMART" id="SM00824">
    <property type="entry name" value="PKS_TE"/>
    <property type="match status" value="1"/>
</dbReference>
<evidence type="ECO:0000256" key="3">
    <source>
        <dbReference type="ARBA" id="ARBA00022553"/>
    </source>
</evidence>
<dbReference type="InterPro" id="IPR045851">
    <property type="entry name" value="AMP-bd_C_sf"/>
</dbReference>
<dbReference type="PROSITE" id="PS00455">
    <property type="entry name" value="AMP_BINDING"/>
    <property type="match status" value="1"/>
</dbReference>
<evidence type="ECO:0000259" key="4">
    <source>
        <dbReference type="PROSITE" id="PS50075"/>
    </source>
</evidence>
<dbReference type="CDD" id="cd19534">
    <property type="entry name" value="E_NRPS"/>
    <property type="match status" value="1"/>
</dbReference>
<proteinExistence type="predicted"/>
<dbReference type="PROSITE" id="PS50075">
    <property type="entry name" value="CARRIER"/>
    <property type="match status" value="1"/>
</dbReference>
<dbReference type="InterPro" id="IPR025110">
    <property type="entry name" value="AMP-bd_C"/>
</dbReference>
<dbReference type="InterPro" id="IPR036736">
    <property type="entry name" value="ACP-like_sf"/>
</dbReference>
<dbReference type="SMART" id="SM00823">
    <property type="entry name" value="PKS_PP"/>
    <property type="match status" value="1"/>
</dbReference>
<dbReference type="Gene3D" id="3.40.50.980">
    <property type="match status" value="2"/>
</dbReference>
<gene>
    <name evidence="5" type="ORF">SBP02_06995</name>
</gene>
<dbReference type="SUPFAM" id="SSF56801">
    <property type="entry name" value="Acetyl-CoA synthetase-like"/>
    <property type="match status" value="1"/>
</dbReference>
<dbReference type="Pfam" id="PF00668">
    <property type="entry name" value="Condensation"/>
    <property type="match status" value="2"/>
</dbReference>
<dbReference type="PROSITE" id="PS00012">
    <property type="entry name" value="PHOSPHOPANTETHEINE"/>
    <property type="match status" value="1"/>
</dbReference>
<dbReference type="Gene3D" id="3.30.559.10">
    <property type="entry name" value="Chloramphenicol acetyltransferase-like domain"/>
    <property type="match status" value="2"/>
</dbReference>
<dbReference type="Pfam" id="PF00975">
    <property type="entry name" value="Thioesterase"/>
    <property type="match status" value="1"/>
</dbReference>
<dbReference type="InterPro" id="IPR020806">
    <property type="entry name" value="PKS_PP-bd"/>
</dbReference>
<dbReference type="NCBIfam" id="TIGR01720">
    <property type="entry name" value="NRPS-para261"/>
    <property type="match status" value="1"/>
</dbReference>
<dbReference type="Gene3D" id="3.40.50.1820">
    <property type="entry name" value="alpha/beta hydrolase"/>
    <property type="match status" value="1"/>
</dbReference>
<keyword evidence="3" id="KW-0597">Phosphoprotein</keyword>
<dbReference type="Gene3D" id="1.10.1200.10">
    <property type="entry name" value="ACP-like"/>
    <property type="match status" value="1"/>
</dbReference>
<protein>
    <submittedName>
        <fullName evidence="5">Amino acid adenylation domain-containing protein</fullName>
    </submittedName>
</protein>
<comment type="cofactor">
    <cofactor evidence="1">
        <name>pantetheine 4'-phosphate</name>
        <dbReference type="ChEBI" id="CHEBI:47942"/>
    </cofactor>
</comment>
<keyword evidence="6" id="KW-1185">Reference proteome</keyword>
<dbReference type="SUPFAM" id="SSF53474">
    <property type="entry name" value="alpha/beta-Hydrolases"/>
    <property type="match status" value="1"/>
</dbReference>
<sequence>MSNSPIDKAALARRFLALGPAEQQRFLELLGAKGIRFERLPLVPAPRGERVPASYAQQRLWLVAQLEPDSSAYHMVGAFRLEGELKREALLGALGLIVERHEALRTRFAERDGQLCQLIDPPGELALEEHDLRGEPERAGALADAHAARPFDLAEGPLLRVQLLRLGEGEWRLQLVCHHIVSDGWSIGVFGEELARGYAALCLGQPPALPELPIQYADYGLWQRAWLEAGERERQLAYWREQLGEQQPVLALPYRTGAGGDRQARRVAWKVAPALVERLRGLAQDEGATLFMLLLAAFQLLLARYSGQRDIRVGVPVANRQRAEIAPLIGFFVNTQVLRARLEPGMSFRELLGQVRQAALQAQEHQDLPFDQLVEALAPERSLGQTPLFQALFNHQRRDLAALQALPGLRLTPLAQDVPHAIFDLALDSEELGDELRLTLTWAGERLDDGLMTRLAEHYGQSLERLCDQPDGVLTQLPLLDAQDWQRLAQWNRPRERHDAARLFPALFAEQARQRPAAIALVHGAERLSYAELEARSNQLARLLIERGVGAESRVGVSQERGTGMILAMLGILKAGGAFVPLDPDYPRERLAYMAEDSGLRWLITHSSLVERLPLPEGVEALCLDRLPLADYPASAPAVRLHPLNLAYLIYTSGSTGQPKGVAVNHAGLSMHVQVIGQRYGMTPDDVELHFASISFDGALERWTVPLAHGSRLVIRDQELWSAEKTCQVLVEEGVTIACLPPSYAQQLLDWVEANPALVADAESAGSFPRSAWERSPGRSASASAVLKVRSWTLGGEAFTRELYQRLQAILKPQRIINGYGPTETVVTPLIWSAYPGERFEAAYAPIGTAVGPRRLYVLDGELNPLPIGVAGELYIGDEIGLARGYHRRPELTAERFLPDPFGAPGERMYRTGDLVRWREDGVIDYLGRVDHQVKIRGFRIELGEIESQLLALDGVAEAAVIARDTPSGKQLVGYVVTRQAPDGQALKAALAQRLPDYMVPAQIIAIAKLPLTPAGKLDRAALPEPQWQSQGYEAPQSEAERSLAGIWSEVLGIAPVGREAHFFELGGDSIVALQVVSRARQQGLQLAPRDLFQFPRLSELAGVARAPQAQAEQAPASGELPLLPIQAHFFALDQAEPAHWNQALQLELLRELDPELLEQALQALVRHHDALRLRFQRQQGAWQQRYAELEPEQALLWQREAADEAEALALCEAAQRSLNLAEGPMLRAVHLRQADRSTRLLLVIHHLVVDGLSWRILLEDLLSAYRQVQAWQPVRLPARSASYRAWAEQLQAWARGPEADTALDAWCSRLAGAPAPLPRELAGEQACYAERRSLSLSLDAASTRRLLQAPARLGVRIDALLLGALARSLCRWSGQPQLRVNLEGHGREPLGQAPDLSRTVGWFTSLYPLRLPQRADGREQLEAIQRELQALPHGGLSYGALRYLGPARARAALAELPTAEVTFNYLGQYQAGAAGDWFRPVAGGGAAVAPDNPLASRLAVNGQVFDGQLQLGWEYAASQYRDETIQGLAEDFRRELLALVALADEAAPGPSPLLPLSRQAGAAAPLFCPHPVTGRVTGYQPLAARLEGVRPVFGLQCRSFLDPAWRDASLHEMADAYLAALLRQQPSGPYHLVGWSLGGSLALELAARLEARGERVAFLGLLDCYVPGTEIAEDDARHPQARARLGETLRMLAPELAPGALDELLARLAEHEPLDWPEAARTWLAVQGLDAAARQSLEELLFAWAVEQHMRRLCAGYRLPQVRVRPHCWWASQPPGRAALLEQGLQQALGQAASHRQVEADHLGIVRHPGVLEALQAELTRLG</sequence>
<dbReference type="InterPro" id="IPR001242">
    <property type="entry name" value="Condensation_dom"/>
</dbReference>
<reference evidence="5 6" key="1">
    <citation type="submission" date="2023-11" db="EMBL/GenBank/DDBJ databases">
        <title>Complete genome of Pseudomonas benzenivorans BA3361.</title>
        <authorList>
            <person name="Shin S.Y."/>
            <person name="Song J."/>
            <person name="Kang H."/>
        </authorList>
    </citation>
    <scope>NUCLEOTIDE SEQUENCE [LARGE SCALE GENOMIC DNA]</scope>
    <source>
        <strain evidence="5 6">HNIBRBA3361</strain>
    </source>
</reference>
<dbReference type="Pfam" id="PF00501">
    <property type="entry name" value="AMP-binding"/>
    <property type="match status" value="1"/>
</dbReference>
<dbReference type="InterPro" id="IPR006162">
    <property type="entry name" value="Ppantetheine_attach_site"/>
</dbReference>
<keyword evidence="2" id="KW-0596">Phosphopantetheine</keyword>
<dbReference type="EMBL" id="CP137892">
    <property type="protein sequence ID" value="WPC06497.1"/>
    <property type="molecule type" value="Genomic_DNA"/>
</dbReference>
<dbReference type="InterPro" id="IPR020802">
    <property type="entry name" value="TesA-like"/>
</dbReference>
<dbReference type="InterPro" id="IPR001031">
    <property type="entry name" value="Thioesterase"/>
</dbReference>
<dbReference type="SUPFAM" id="SSF52777">
    <property type="entry name" value="CoA-dependent acyltransferases"/>
    <property type="match status" value="4"/>
</dbReference>
<evidence type="ECO:0000256" key="2">
    <source>
        <dbReference type="ARBA" id="ARBA00022450"/>
    </source>
</evidence>
<dbReference type="RefSeq" id="WP_318645677.1">
    <property type="nucleotide sequence ID" value="NZ_CP137892.1"/>
</dbReference>
<dbReference type="Gene3D" id="3.30.559.30">
    <property type="entry name" value="Nonribosomal peptide synthetase, condensation domain"/>
    <property type="match status" value="2"/>
</dbReference>
<accession>A0ABZ0PZ62</accession>
<dbReference type="InterPro" id="IPR000873">
    <property type="entry name" value="AMP-dep_synth/lig_dom"/>
</dbReference>
<feature type="domain" description="Carrier" evidence="4">
    <location>
        <begin position="1035"/>
        <end position="1109"/>
    </location>
</feature>
<dbReference type="Proteomes" id="UP001305928">
    <property type="component" value="Chromosome"/>
</dbReference>
<dbReference type="CDD" id="cd17649">
    <property type="entry name" value="A_NRPS_PvdJ-like"/>
    <property type="match status" value="1"/>
</dbReference>
<dbReference type="SUPFAM" id="SSF47336">
    <property type="entry name" value="ACP-like"/>
    <property type="match status" value="1"/>
</dbReference>
<evidence type="ECO:0000313" key="5">
    <source>
        <dbReference type="EMBL" id="WPC06497.1"/>
    </source>
</evidence>
<evidence type="ECO:0000313" key="6">
    <source>
        <dbReference type="Proteomes" id="UP001305928"/>
    </source>
</evidence>
<dbReference type="CDD" id="cd19531">
    <property type="entry name" value="LCL_NRPS-like"/>
    <property type="match status" value="1"/>
</dbReference>
<name>A0ABZ0PZ62_9PSED</name>
<dbReference type="InterPro" id="IPR009081">
    <property type="entry name" value="PP-bd_ACP"/>
</dbReference>
<dbReference type="Gene3D" id="3.30.300.30">
    <property type="match status" value="1"/>
</dbReference>
<dbReference type="InterPro" id="IPR010060">
    <property type="entry name" value="NRPS_synth"/>
</dbReference>
<organism evidence="5 6">
    <name type="scientific">Pseudomonas benzenivorans</name>
    <dbReference type="NCBI Taxonomy" id="556533"/>
    <lineage>
        <taxon>Bacteria</taxon>
        <taxon>Pseudomonadati</taxon>
        <taxon>Pseudomonadota</taxon>
        <taxon>Gammaproteobacteria</taxon>
        <taxon>Pseudomonadales</taxon>
        <taxon>Pseudomonadaceae</taxon>
        <taxon>Pseudomonas</taxon>
    </lineage>
</organism>
<dbReference type="PANTHER" id="PTHR45398:SF1">
    <property type="entry name" value="ENZYME, PUTATIVE (JCVI)-RELATED"/>
    <property type="match status" value="1"/>
</dbReference>
<dbReference type="InterPro" id="IPR010071">
    <property type="entry name" value="AA_adenyl_dom"/>
</dbReference>
<dbReference type="Pfam" id="PF13193">
    <property type="entry name" value="AMP-binding_C"/>
    <property type="match status" value="1"/>
</dbReference>
<dbReference type="Pfam" id="PF00550">
    <property type="entry name" value="PP-binding"/>
    <property type="match status" value="1"/>
</dbReference>
<dbReference type="Gene3D" id="2.30.38.10">
    <property type="entry name" value="Luciferase, Domain 3"/>
    <property type="match status" value="1"/>
</dbReference>
<dbReference type="PANTHER" id="PTHR45398">
    <property type="match status" value="1"/>
</dbReference>